<keyword evidence="7 11" id="KW-0472">Membrane</keyword>
<dbReference type="Gene3D" id="3.40.720.10">
    <property type="entry name" value="Alkaline Phosphatase, subunit A"/>
    <property type="match status" value="1"/>
</dbReference>
<dbReference type="HOGENOM" id="CLU_021310_1_1_9"/>
<reference evidence="13 14" key="1">
    <citation type="submission" date="2014-08" db="EMBL/GenBank/DDBJ databases">
        <title>Complete genome of a marine bacteria Jeotgalibacillus malaysiensis.</title>
        <authorList>
            <person name="Yaakop A.S."/>
            <person name="Chan K.-G."/>
            <person name="Goh K.M."/>
        </authorList>
    </citation>
    <scope>NUCLEOTIDE SEQUENCE [LARGE SCALE GENOMIC DNA]</scope>
    <source>
        <strain evidence="13 14">D5</strain>
    </source>
</reference>
<dbReference type="PANTHER" id="PTHR47371:SF3">
    <property type="entry name" value="PHOSPHOGLYCEROL TRANSFERASE I"/>
    <property type="match status" value="1"/>
</dbReference>
<dbReference type="CDD" id="cd16015">
    <property type="entry name" value="LTA_synthase"/>
    <property type="match status" value="1"/>
</dbReference>
<feature type="binding site" evidence="10">
    <location>
        <position position="382"/>
    </location>
    <ligand>
        <name>Mn(2+)</name>
        <dbReference type="ChEBI" id="CHEBI:29035"/>
    </ligand>
</feature>
<evidence type="ECO:0000313" key="13">
    <source>
        <dbReference type="EMBL" id="AJD92280.1"/>
    </source>
</evidence>
<evidence type="ECO:0000256" key="7">
    <source>
        <dbReference type="ARBA" id="ARBA00023136"/>
    </source>
</evidence>
<dbReference type="InterPro" id="IPR017850">
    <property type="entry name" value="Alkaline_phosphatase_core_sf"/>
</dbReference>
<feature type="transmembrane region" description="Helical" evidence="11">
    <location>
        <begin position="33"/>
        <end position="53"/>
    </location>
</feature>
<feature type="binding site" evidence="10">
    <location>
        <position position="381"/>
    </location>
    <ligand>
        <name>Mn(2+)</name>
        <dbReference type="ChEBI" id="CHEBI:29035"/>
    </ligand>
</feature>
<keyword evidence="9" id="KW-0464">Manganese</keyword>
<evidence type="ECO:0000256" key="2">
    <source>
        <dbReference type="ARBA" id="ARBA00004936"/>
    </source>
</evidence>
<dbReference type="InterPro" id="IPR000917">
    <property type="entry name" value="Sulfatase_N"/>
</dbReference>
<evidence type="ECO:0000256" key="3">
    <source>
        <dbReference type="ARBA" id="ARBA00009983"/>
    </source>
</evidence>
<dbReference type="GO" id="GO:0046872">
    <property type="term" value="F:metal ion binding"/>
    <property type="evidence" value="ECO:0007669"/>
    <property type="project" value="UniProtKB-KW"/>
</dbReference>
<dbReference type="BioCyc" id="JESP1508404:G14D9-12244-MONOMER"/>
<feature type="binding site" evidence="10">
    <location>
        <position position="204"/>
    </location>
    <ligand>
        <name>Mn(2+)</name>
        <dbReference type="ChEBI" id="CHEBI:29035"/>
    </ligand>
</feature>
<dbReference type="InterPro" id="IPR050448">
    <property type="entry name" value="OpgB/LTA_synthase_biosynth"/>
</dbReference>
<evidence type="ECO:0000256" key="1">
    <source>
        <dbReference type="ARBA" id="ARBA00004651"/>
    </source>
</evidence>
<evidence type="ECO:0000256" key="10">
    <source>
        <dbReference type="PIRSR" id="PIRSR005091-3"/>
    </source>
</evidence>
<comment type="similarity">
    <text evidence="3">Belongs to the LTA synthase family.</text>
</comment>
<protein>
    <submittedName>
        <fullName evidence="13">Sulfatase</fullName>
    </submittedName>
</protein>
<proteinExistence type="inferred from homology"/>
<comment type="pathway">
    <text evidence="2">Cell wall biogenesis; lipoteichoic acid biosynthesis.</text>
</comment>
<evidence type="ECO:0000256" key="11">
    <source>
        <dbReference type="SAM" id="Phobius"/>
    </source>
</evidence>
<dbReference type="PANTHER" id="PTHR47371">
    <property type="entry name" value="LIPOTEICHOIC ACID SYNTHASE"/>
    <property type="match status" value="1"/>
</dbReference>
<keyword evidence="5 11" id="KW-0812">Transmembrane</keyword>
<gene>
    <name evidence="13" type="ORF">JMA_29630</name>
</gene>
<feature type="binding site" evidence="10">
    <location>
        <position position="162"/>
    </location>
    <ligand>
        <name>Mn(2+)</name>
        <dbReference type="ChEBI" id="CHEBI:29035"/>
    </ligand>
</feature>
<dbReference type="SUPFAM" id="SSF53649">
    <property type="entry name" value="Alkaline phosphatase-like"/>
    <property type="match status" value="1"/>
</dbReference>
<evidence type="ECO:0000256" key="8">
    <source>
        <dbReference type="PIRSR" id="PIRSR005091-1"/>
    </source>
</evidence>
<accession>A0A0B5APX5</accession>
<dbReference type="STRING" id="1508404.JMA_29630"/>
<dbReference type="Gene3D" id="3.30.1120.170">
    <property type="match status" value="1"/>
</dbReference>
<organism evidence="13 14">
    <name type="scientific">Jeotgalibacillus malaysiensis</name>
    <dbReference type="NCBI Taxonomy" id="1508404"/>
    <lineage>
        <taxon>Bacteria</taxon>
        <taxon>Bacillati</taxon>
        <taxon>Bacillota</taxon>
        <taxon>Bacilli</taxon>
        <taxon>Bacillales</taxon>
        <taxon>Caryophanaceae</taxon>
        <taxon>Jeotgalibacillus</taxon>
    </lineage>
</organism>
<evidence type="ECO:0000256" key="6">
    <source>
        <dbReference type="ARBA" id="ARBA00022989"/>
    </source>
</evidence>
<evidence type="ECO:0000256" key="5">
    <source>
        <dbReference type="ARBA" id="ARBA00022692"/>
    </source>
</evidence>
<keyword evidence="4" id="KW-1003">Cell membrane</keyword>
<dbReference type="AlphaFoldDB" id="A0A0B5APX5"/>
<dbReference type="PIRSF" id="PIRSF005091">
    <property type="entry name" value="Mmb_sulf_HI1246"/>
    <property type="match status" value="1"/>
</dbReference>
<keyword evidence="9" id="KW-0479">Metal-binding</keyword>
<dbReference type="Proteomes" id="UP000031449">
    <property type="component" value="Chromosome"/>
</dbReference>
<feature type="domain" description="Sulfatase N-terminal" evidence="12">
    <location>
        <begin position="155"/>
        <end position="448"/>
    </location>
</feature>
<dbReference type="Pfam" id="PF00884">
    <property type="entry name" value="Sulfatase"/>
    <property type="match status" value="1"/>
</dbReference>
<feature type="active site" evidence="8">
    <location>
        <position position="204"/>
    </location>
</feature>
<keyword evidence="6 11" id="KW-1133">Transmembrane helix</keyword>
<feature type="transmembrane region" description="Helical" evidence="11">
    <location>
        <begin position="65"/>
        <end position="87"/>
    </location>
</feature>
<evidence type="ECO:0000313" key="14">
    <source>
        <dbReference type="Proteomes" id="UP000031449"/>
    </source>
</evidence>
<dbReference type="GO" id="GO:0005886">
    <property type="term" value="C:plasma membrane"/>
    <property type="evidence" value="ECO:0007669"/>
    <property type="project" value="UniProtKB-SubCell"/>
</dbReference>
<evidence type="ECO:0000259" key="12">
    <source>
        <dbReference type="Pfam" id="PF00884"/>
    </source>
</evidence>
<feature type="binding site" evidence="9">
    <location>
        <position position="321"/>
    </location>
    <ligand>
        <name>substrate</name>
    </ligand>
</feature>
<keyword evidence="14" id="KW-1185">Reference proteome</keyword>
<comment type="subcellular location">
    <subcellularLocation>
        <location evidence="1">Cell membrane</location>
        <topology evidence="1">Multi-pass membrane protein</topology>
    </subcellularLocation>
</comment>
<name>A0A0B5APX5_9BACL</name>
<dbReference type="EMBL" id="CP009416">
    <property type="protein sequence ID" value="AJD92280.1"/>
    <property type="molecule type" value="Genomic_DNA"/>
</dbReference>
<sequence>MILYERYFDIIPSYYDLNQLGQAGSVSETAGLLFSPFDLLFFVDFIVYLYLIVSKKVSVKNITLLNWKLSAGVIAVMLVLSGTLFYVNRDEPFFESGLYAKENGLINAQFLQAYNRASAESLNNQLSYEEILALKGNEFVPYEENELFGVAKDRHLIVIQVESLQDFVIDMELNGEEITPFMNDLVKDSLYFDEVYQQIGSGNTSDAEVLMNMSVYPSGLEPTVNSIDKSDKVPSLPRLLDVYGYHSSTYHADEVTYWNRNNLYPAIGYDEYYDTAYYGEEDVIGFGPSDGLFFEKTLDVFDDLLETEEKLYANVMTITSHSPFEMPEDRSYLDLPEEFEGTLIGNYLQSVKYVDTELEKFVQGLKDRGIWDNSVIAIFGDHSGVHGELVKDEDVAALKGYFGRNYSLVDRFNIPFIVTVPGAVEGETVSTVGGQIDMMPTLLNLLGVEPMNMTIFGHNLYEYDNNLLGMRYYLPNGSFINDDVMFSEQSAKRDRRMWRLDTSEAYTAEEIEYSLENDFEGHQEKVLQLMEASDQYMNHLLQNKEEE</sequence>
<evidence type="ECO:0000256" key="4">
    <source>
        <dbReference type="ARBA" id="ARBA00022475"/>
    </source>
</evidence>
<evidence type="ECO:0000256" key="9">
    <source>
        <dbReference type="PIRSR" id="PIRSR005091-2"/>
    </source>
</evidence>
<dbReference type="InterPro" id="IPR012160">
    <property type="entry name" value="LtaS-like"/>
</dbReference>
<dbReference type="KEGG" id="jeo:JMA_29630"/>